<dbReference type="RefSeq" id="WP_148749588.1">
    <property type="nucleotide sequence ID" value="NZ_VSSR01000008.1"/>
</dbReference>
<feature type="transmembrane region" description="Helical" evidence="2">
    <location>
        <begin position="6"/>
        <end position="27"/>
    </location>
</feature>
<reference evidence="3 4" key="1">
    <citation type="submission" date="2019-08" db="EMBL/GenBank/DDBJ databases">
        <title>Bradyrhizobium hipponensis sp. nov., a rhizobium isolated from a Lupinus angustifolius root nodule in Tunisia.</title>
        <authorList>
            <person name="Off K."/>
            <person name="Rejili M."/>
            <person name="Mars M."/>
            <person name="Brachmann A."/>
            <person name="Marin M."/>
        </authorList>
    </citation>
    <scope>NUCLEOTIDE SEQUENCE [LARGE SCALE GENOMIC DNA]</scope>
    <source>
        <strain evidence="3 4">CTAW11</strain>
    </source>
</reference>
<evidence type="ECO:0000313" key="3">
    <source>
        <dbReference type="EMBL" id="TYL87410.1"/>
    </source>
</evidence>
<evidence type="ECO:0000313" key="4">
    <source>
        <dbReference type="Proteomes" id="UP000324853"/>
    </source>
</evidence>
<feature type="compositionally biased region" description="Pro residues" evidence="1">
    <location>
        <begin position="49"/>
        <end position="60"/>
    </location>
</feature>
<protein>
    <submittedName>
        <fullName evidence="3">Uncharacterized protein</fullName>
    </submittedName>
</protein>
<sequence>MNTHRTAFAIFATTLVIAVVAAFLTILRDVDTRSASTEAPPGTIGLARPHPPLPPRTGEN</sequence>
<accession>A0A5S4WZ88</accession>
<dbReference type="OrthoDB" id="8256343at2"/>
<feature type="region of interest" description="Disordered" evidence="1">
    <location>
        <begin position="33"/>
        <end position="60"/>
    </location>
</feature>
<keyword evidence="4" id="KW-1185">Reference proteome</keyword>
<dbReference type="Proteomes" id="UP000324853">
    <property type="component" value="Unassembled WGS sequence"/>
</dbReference>
<organism evidence="3 4">
    <name type="scientific">Bradyrhizobium cytisi</name>
    <dbReference type="NCBI Taxonomy" id="515489"/>
    <lineage>
        <taxon>Bacteria</taxon>
        <taxon>Pseudomonadati</taxon>
        <taxon>Pseudomonadota</taxon>
        <taxon>Alphaproteobacteria</taxon>
        <taxon>Hyphomicrobiales</taxon>
        <taxon>Nitrobacteraceae</taxon>
        <taxon>Bradyrhizobium</taxon>
    </lineage>
</organism>
<comment type="caution">
    <text evidence="3">The sequence shown here is derived from an EMBL/GenBank/DDBJ whole genome shotgun (WGS) entry which is preliminary data.</text>
</comment>
<keyword evidence="2" id="KW-0812">Transmembrane</keyword>
<evidence type="ECO:0000256" key="1">
    <source>
        <dbReference type="SAM" id="MobiDB-lite"/>
    </source>
</evidence>
<evidence type="ECO:0000256" key="2">
    <source>
        <dbReference type="SAM" id="Phobius"/>
    </source>
</evidence>
<dbReference type="AlphaFoldDB" id="A0A5S4WZ88"/>
<name>A0A5S4WZ88_9BRAD</name>
<proteinExistence type="predicted"/>
<dbReference type="EMBL" id="VSSR01000008">
    <property type="protein sequence ID" value="TYL87410.1"/>
    <property type="molecule type" value="Genomic_DNA"/>
</dbReference>
<keyword evidence="2" id="KW-1133">Transmembrane helix</keyword>
<gene>
    <name evidence="3" type="ORF">FXB38_04620</name>
</gene>
<keyword evidence="2" id="KW-0472">Membrane</keyword>